<dbReference type="AlphaFoldDB" id="A0A1D1V052"/>
<keyword evidence="2" id="KW-1185">Reference proteome</keyword>
<reference evidence="1 2" key="1">
    <citation type="journal article" date="2016" name="Nat. Commun.">
        <title>Extremotolerant tardigrade genome and improved radiotolerance of human cultured cells by tardigrade-unique protein.</title>
        <authorList>
            <person name="Hashimoto T."/>
            <person name="Horikawa D.D."/>
            <person name="Saito Y."/>
            <person name="Kuwahara H."/>
            <person name="Kozuka-Hata H."/>
            <person name="Shin-I T."/>
            <person name="Minakuchi Y."/>
            <person name="Ohishi K."/>
            <person name="Motoyama A."/>
            <person name="Aizu T."/>
            <person name="Enomoto A."/>
            <person name="Kondo K."/>
            <person name="Tanaka S."/>
            <person name="Hara Y."/>
            <person name="Koshikawa S."/>
            <person name="Sagara H."/>
            <person name="Miura T."/>
            <person name="Yokobori S."/>
            <person name="Miyagawa K."/>
            <person name="Suzuki Y."/>
            <person name="Kubo T."/>
            <person name="Oyama M."/>
            <person name="Kohara Y."/>
            <person name="Fujiyama A."/>
            <person name="Arakawa K."/>
            <person name="Katayama T."/>
            <person name="Toyoda A."/>
            <person name="Kunieda T."/>
        </authorList>
    </citation>
    <scope>NUCLEOTIDE SEQUENCE [LARGE SCALE GENOMIC DNA]</scope>
    <source>
        <strain evidence="1 2">YOKOZUNA-1</strain>
    </source>
</reference>
<protein>
    <submittedName>
        <fullName evidence="1">Uncharacterized protein</fullName>
    </submittedName>
</protein>
<dbReference type="EMBL" id="BDGG01000002">
    <property type="protein sequence ID" value="GAU92083.1"/>
    <property type="molecule type" value="Genomic_DNA"/>
</dbReference>
<comment type="caution">
    <text evidence="1">The sequence shown here is derived from an EMBL/GenBank/DDBJ whole genome shotgun (WGS) entry which is preliminary data.</text>
</comment>
<evidence type="ECO:0000313" key="2">
    <source>
        <dbReference type="Proteomes" id="UP000186922"/>
    </source>
</evidence>
<dbReference type="Proteomes" id="UP000186922">
    <property type="component" value="Unassembled WGS sequence"/>
</dbReference>
<evidence type="ECO:0000313" key="1">
    <source>
        <dbReference type="EMBL" id="GAU92083.1"/>
    </source>
</evidence>
<organism evidence="1 2">
    <name type="scientific">Ramazzottius varieornatus</name>
    <name type="common">Water bear</name>
    <name type="synonym">Tardigrade</name>
    <dbReference type="NCBI Taxonomy" id="947166"/>
    <lineage>
        <taxon>Eukaryota</taxon>
        <taxon>Metazoa</taxon>
        <taxon>Ecdysozoa</taxon>
        <taxon>Tardigrada</taxon>
        <taxon>Eutardigrada</taxon>
        <taxon>Parachela</taxon>
        <taxon>Hypsibioidea</taxon>
        <taxon>Ramazzottiidae</taxon>
        <taxon>Ramazzottius</taxon>
    </lineage>
</organism>
<gene>
    <name evidence="1" type="primary">RvY_04213-1</name>
    <name evidence="1" type="synonym">RvY_04213.1</name>
    <name evidence="1" type="ORF">RvY_04213</name>
</gene>
<accession>A0A1D1V052</accession>
<name>A0A1D1V052_RAMVA</name>
<proteinExistence type="predicted"/>
<sequence length="84" mass="8903">MSGKFVAREPLGIPSFPAVDALQGISADVQERGVLSARRALSTHTDKRCSATFQNHMPAPNVCSPVGGTLSRLAVPNSIRQTTK</sequence>